<accession>A0ABD6BZ81</accession>
<sequence length="148" mass="16341">MLSSLPARPLSVDELQSLHRSGSLVAAAPINVVLDPDQDRSRSLVVSAVLATESYVVGVSYDPAKQTWNKVIQKENRPDSEKGPDGTVESVVMEVEDALEQEAERLEEDDEVGEIFDSDVEGGVNADYRDGTELNKVLQKQYDEYTQE</sequence>
<organism evidence="2 3">
    <name type="scientific">Halorubrum laminariae</name>
    <dbReference type="NCBI Taxonomy" id="1433523"/>
    <lineage>
        <taxon>Archaea</taxon>
        <taxon>Methanobacteriati</taxon>
        <taxon>Methanobacteriota</taxon>
        <taxon>Stenosarchaea group</taxon>
        <taxon>Halobacteria</taxon>
        <taxon>Halobacteriales</taxon>
        <taxon>Haloferacaceae</taxon>
        <taxon>Halorubrum</taxon>
    </lineage>
</organism>
<protein>
    <recommendedName>
        <fullName evidence="1">DUF7964 domain-containing protein</fullName>
    </recommendedName>
</protein>
<evidence type="ECO:0000259" key="1">
    <source>
        <dbReference type="Pfam" id="PF25912"/>
    </source>
</evidence>
<evidence type="ECO:0000313" key="2">
    <source>
        <dbReference type="EMBL" id="MFD1570352.1"/>
    </source>
</evidence>
<dbReference type="EMBL" id="JBHUDB010000002">
    <property type="protein sequence ID" value="MFD1570352.1"/>
    <property type="molecule type" value="Genomic_DNA"/>
</dbReference>
<proteinExistence type="predicted"/>
<feature type="domain" description="DUF7964" evidence="1">
    <location>
        <begin position="1"/>
        <end position="101"/>
    </location>
</feature>
<dbReference type="RefSeq" id="WP_256397176.1">
    <property type="nucleotide sequence ID" value="NZ_JANHDL010000004.1"/>
</dbReference>
<name>A0ABD6BZ81_9EURY</name>
<keyword evidence="3" id="KW-1185">Reference proteome</keyword>
<comment type="caution">
    <text evidence="2">The sequence shown here is derived from an EMBL/GenBank/DDBJ whole genome shotgun (WGS) entry which is preliminary data.</text>
</comment>
<dbReference type="Pfam" id="PF25912">
    <property type="entry name" value="DUF7964"/>
    <property type="match status" value="1"/>
</dbReference>
<dbReference type="Proteomes" id="UP001597185">
    <property type="component" value="Unassembled WGS sequence"/>
</dbReference>
<dbReference type="InterPro" id="IPR058270">
    <property type="entry name" value="DUF7964"/>
</dbReference>
<evidence type="ECO:0000313" key="3">
    <source>
        <dbReference type="Proteomes" id="UP001597185"/>
    </source>
</evidence>
<gene>
    <name evidence="2" type="ORF">ACFR9T_07075</name>
</gene>
<dbReference type="AlphaFoldDB" id="A0ABD6BZ81"/>
<reference evidence="2 3" key="1">
    <citation type="journal article" date="2019" name="Int. J. Syst. Evol. Microbiol.">
        <title>The Global Catalogue of Microorganisms (GCM) 10K type strain sequencing project: providing services to taxonomists for standard genome sequencing and annotation.</title>
        <authorList>
            <consortium name="The Broad Institute Genomics Platform"/>
            <consortium name="The Broad Institute Genome Sequencing Center for Infectious Disease"/>
            <person name="Wu L."/>
            <person name="Ma J."/>
        </authorList>
    </citation>
    <scope>NUCLEOTIDE SEQUENCE [LARGE SCALE GENOMIC DNA]</scope>
    <source>
        <strain evidence="2 3">CGMCC 1.12689</strain>
    </source>
</reference>